<accession>A0A5M3PMD0</accession>
<dbReference type="Proteomes" id="UP000340077">
    <property type="component" value="Unassembled WGS sequence"/>
</dbReference>
<sequence length="91" mass="9753">MKANPHILLPLQDYLAAGEHCLLGELNERLEHLPLAGEVSVQGRLGNANRFGKAGGGDAGSRIRLQEFHKGMKNRLAATGFLISHGRTAAL</sequence>
<protein>
    <submittedName>
        <fullName evidence="1">Uncharacterized protein</fullName>
    </submittedName>
</protein>
<evidence type="ECO:0000313" key="1">
    <source>
        <dbReference type="EMBL" id="GBO83988.1"/>
    </source>
</evidence>
<dbReference type="EMBL" id="BGZH01000001">
    <property type="protein sequence ID" value="GBO83988.1"/>
    <property type="molecule type" value="Genomic_DNA"/>
</dbReference>
<name>A0A5M3PMD0_9GAMM</name>
<dbReference type="AlphaFoldDB" id="A0A5M3PMD0"/>
<comment type="caution">
    <text evidence="1">The sequence shown here is derived from an EMBL/GenBank/DDBJ whole genome shotgun (WGS) entry which is preliminary data.</text>
</comment>
<proteinExistence type="predicted"/>
<gene>
    <name evidence="1" type="ORF">MS5N3_14390</name>
</gene>
<evidence type="ECO:0000313" key="2">
    <source>
        <dbReference type="Proteomes" id="UP000340077"/>
    </source>
</evidence>
<keyword evidence="2" id="KW-1185">Reference proteome</keyword>
<reference evidence="1 2" key="1">
    <citation type="journal article" date="2019" name="J. Gen. Appl. Microbiol.">
        <title>Aerobic degradation of cis-dichloroethene by the marine bacterium Marinobacter salsuginis strain 5N-3.</title>
        <authorList>
            <person name="Inoue Y."/>
            <person name="Fukunaga Y."/>
            <person name="Katsumata H."/>
            <person name="Ohji S."/>
            <person name="Hosoyama A."/>
            <person name="Mori K."/>
            <person name="Ando K."/>
        </authorList>
    </citation>
    <scope>NUCLEOTIDE SEQUENCE [LARGE SCALE GENOMIC DNA]</scope>
    <source>
        <strain evidence="1 2">5N-3</strain>
    </source>
</reference>
<organism evidence="1 2">
    <name type="scientific">Marinobacter salsuginis</name>
    <dbReference type="NCBI Taxonomy" id="418719"/>
    <lineage>
        <taxon>Bacteria</taxon>
        <taxon>Pseudomonadati</taxon>
        <taxon>Pseudomonadota</taxon>
        <taxon>Gammaproteobacteria</taxon>
        <taxon>Pseudomonadales</taxon>
        <taxon>Marinobacteraceae</taxon>
        <taxon>Marinobacter</taxon>
    </lineage>
</organism>